<keyword evidence="3" id="KW-1185">Reference proteome</keyword>
<evidence type="ECO:0000256" key="2">
    <source>
        <dbReference type="SAM" id="SignalP"/>
    </source>
</evidence>
<dbReference type="GeneID" id="111603327"/>
<name>A0A6J1MBL2_DROHY</name>
<sequence>MKYYAICALLLVPLVYGAALPRTENADNVDLVPDMSVANDADSTAQSGKRHVPPFHFMSEQMQMHNPDIDQLPDMSVAADAEQNEAPKVEAAVADMSVAADGEDQAAAKVPDMSVASDGEDQVSAVASDMSAASEGKDKVAALVPDMSVASDAE</sequence>
<protein>
    <submittedName>
        <fullName evidence="4">Uncharacterized protein LOC111603327 isoform X1</fullName>
    </submittedName>
</protein>
<evidence type="ECO:0000313" key="3">
    <source>
        <dbReference type="Proteomes" id="UP000504633"/>
    </source>
</evidence>
<keyword evidence="2" id="KW-0732">Signal</keyword>
<dbReference type="RefSeq" id="XP_023176628.2">
    <property type="nucleotide sequence ID" value="XM_023320860.2"/>
</dbReference>
<feature type="compositionally biased region" description="Low complexity" evidence="1">
    <location>
        <begin position="123"/>
        <end position="134"/>
    </location>
</feature>
<feature type="chain" id="PRO_5026709538" evidence="2">
    <location>
        <begin position="18"/>
        <end position="154"/>
    </location>
</feature>
<dbReference type="OMA" id="FRFMSAQ"/>
<dbReference type="Proteomes" id="UP000504633">
    <property type="component" value="Unplaced"/>
</dbReference>
<reference evidence="4" key="1">
    <citation type="submission" date="2025-08" db="UniProtKB">
        <authorList>
            <consortium name="RefSeq"/>
        </authorList>
    </citation>
    <scope>IDENTIFICATION</scope>
    <source>
        <strain evidence="4">15085-1641.00</strain>
        <tissue evidence="4">Whole body</tissue>
    </source>
</reference>
<evidence type="ECO:0000256" key="1">
    <source>
        <dbReference type="SAM" id="MobiDB-lite"/>
    </source>
</evidence>
<accession>A0A6J1MBL2</accession>
<gene>
    <name evidence="4" type="primary">LOC111603327</name>
</gene>
<feature type="region of interest" description="Disordered" evidence="1">
    <location>
        <begin position="103"/>
        <end position="154"/>
    </location>
</feature>
<proteinExistence type="predicted"/>
<organism evidence="3 4">
    <name type="scientific">Drosophila hydei</name>
    <name type="common">Fruit fly</name>
    <dbReference type="NCBI Taxonomy" id="7224"/>
    <lineage>
        <taxon>Eukaryota</taxon>
        <taxon>Metazoa</taxon>
        <taxon>Ecdysozoa</taxon>
        <taxon>Arthropoda</taxon>
        <taxon>Hexapoda</taxon>
        <taxon>Insecta</taxon>
        <taxon>Pterygota</taxon>
        <taxon>Neoptera</taxon>
        <taxon>Endopterygota</taxon>
        <taxon>Diptera</taxon>
        <taxon>Brachycera</taxon>
        <taxon>Muscomorpha</taxon>
        <taxon>Ephydroidea</taxon>
        <taxon>Drosophilidae</taxon>
        <taxon>Drosophila</taxon>
    </lineage>
</organism>
<dbReference type="AlphaFoldDB" id="A0A6J1MBL2"/>
<evidence type="ECO:0000313" key="4">
    <source>
        <dbReference type="RefSeq" id="XP_023176628.2"/>
    </source>
</evidence>
<dbReference type="OrthoDB" id="7855414at2759"/>
<dbReference type="KEGG" id="dhe:111603327"/>
<feature type="signal peptide" evidence="2">
    <location>
        <begin position="1"/>
        <end position="17"/>
    </location>
</feature>